<dbReference type="AlphaFoldDB" id="A0A3Q4N9T7"/>
<dbReference type="InterPro" id="IPR007110">
    <property type="entry name" value="Ig-like_dom"/>
</dbReference>
<dbReference type="Pfam" id="PF07686">
    <property type="entry name" value="V-set"/>
    <property type="match status" value="1"/>
</dbReference>
<dbReference type="InterPro" id="IPR013106">
    <property type="entry name" value="Ig_V-set"/>
</dbReference>
<evidence type="ECO:0000256" key="3">
    <source>
        <dbReference type="ARBA" id="ARBA00023319"/>
    </source>
</evidence>
<dbReference type="InterPro" id="IPR036179">
    <property type="entry name" value="Ig-like_dom_sf"/>
</dbReference>
<proteinExistence type="predicted"/>
<dbReference type="GO" id="GO:0005102">
    <property type="term" value="F:signaling receptor binding"/>
    <property type="evidence" value="ECO:0007669"/>
    <property type="project" value="TreeGrafter"/>
</dbReference>
<dbReference type="InterPro" id="IPR013783">
    <property type="entry name" value="Ig-like_fold"/>
</dbReference>
<protein>
    <recommendedName>
        <fullName evidence="4">Ig-like domain-containing protein</fullName>
    </recommendedName>
</protein>
<dbReference type="Proteomes" id="UP000261580">
    <property type="component" value="Unassembled WGS sequence"/>
</dbReference>
<dbReference type="SUPFAM" id="SSF48726">
    <property type="entry name" value="Immunoglobulin"/>
    <property type="match status" value="1"/>
</dbReference>
<dbReference type="GeneTree" id="ENSGT01150000287060"/>
<dbReference type="GO" id="GO:0050852">
    <property type="term" value="P:T cell receptor signaling pathway"/>
    <property type="evidence" value="ECO:0007669"/>
    <property type="project" value="TreeGrafter"/>
</dbReference>
<dbReference type="GO" id="GO:0009897">
    <property type="term" value="C:external side of plasma membrane"/>
    <property type="evidence" value="ECO:0007669"/>
    <property type="project" value="TreeGrafter"/>
</dbReference>
<keyword evidence="6" id="KW-1185">Reference proteome</keyword>
<name>A0A3Q4N9T7_NEOBR</name>
<dbReference type="PANTHER" id="PTHR24100:SF151">
    <property type="entry name" value="ICOS LIGAND"/>
    <property type="match status" value="1"/>
</dbReference>
<organism evidence="5 6">
    <name type="scientific">Neolamprologus brichardi</name>
    <name type="common">Fairy cichlid</name>
    <name type="synonym">Lamprologus brichardi</name>
    <dbReference type="NCBI Taxonomy" id="32507"/>
    <lineage>
        <taxon>Eukaryota</taxon>
        <taxon>Metazoa</taxon>
        <taxon>Chordata</taxon>
        <taxon>Craniata</taxon>
        <taxon>Vertebrata</taxon>
        <taxon>Euteleostomi</taxon>
        <taxon>Actinopterygii</taxon>
        <taxon>Neopterygii</taxon>
        <taxon>Teleostei</taxon>
        <taxon>Neoteleostei</taxon>
        <taxon>Acanthomorphata</taxon>
        <taxon>Ovalentaria</taxon>
        <taxon>Cichlomorphae</taxon>
        <taxon>Cichliformes</taxon>
        <taxon>Cichlidae</taxon>
        <taxon>African cichlids</taxon>
        <taxon>Pseudocrenilabrinae</taxon>
        <taxon>Lamprologini</taxon>
        <taxon>Neolamprologus</taxon>
    </lineage>
</organism>
<keyword evidence="2" id="KW-0472">Membrane</keyword>
<accession>A0A3Q4N9T7</accession>
<reference evidence="5" key="1">
    <citation type="submission" date="2025-08" db="UniProtKB">
        <authorList>
            <consortium name="Ensembl"/>
        </authorList>
    </citation>
    <scope>IDENTIFICATION</scope>
</reference>
<reference evidence="5" key="2">
    <citation type="submission" date="2025-09" db="UniProtKB">
        <authorList>
            <consortium name="Ensembl"/>
        </authorList>
    </citation>
    <scope>IDENTIFICATION</scope>
</reference>
<feature type="domain" description="Ig-like" evidence="4">
    <location>
        <begin position="1"/>
        <end position="148"/>
    </location>
</feature>
<dbReference type="InterPro" id="IPR050504">
    <property type="entry name" value="IgSF_BTN/MOG"/>
</dbReference>
<comment type="subcellular location">
    <subcellularLocation>
        <location evidence="1">Membrane</location>
    </subcellularLocation>
</comment>
<dbReference type="PROSITE" id="PS50835">
    <property type="entry name" value="IG_LIKE"/>
    <property type="match status" value="1"/>
</dbReference>
<keyword evidence="3" id="KW-0393">Immunoglobulin domain</keyword>
<evidence type="ECO:0000313" key="6">
    <source>
        <dbReference type="Proteomes" id="UP000261580"/>
    </source>
</evidence>
<dbReference type="GO" id="GO:0001817">
    <property type="term" value="P:regulation of cytokine production"/>
    <property type="evidence" value="ECO:0007669"/>
    <property type="project" value="TreeGrafter"/>
</dbReference>
<evidence type="ECO:0000256" key="2">
    <source>
        <dbReference type="ARBA" id="ARBA00023136"/>
    </source>
</evidence>
<dbReference type="Ensembl" id="ENSNBRT00000031312.1">
    <property type="protein sequence ID" value="ENSNBRP00000030534.1"/>
    <property type="gene ID" value="ENSNBRG00000023230.1"/>
</dbReference>
<dbReference type="PANTHER" id="PTHR24100">
    <property type="entry name" value="BUTYROPHILIN"/>
    <property type="match status" value="1"/>
</dbReference>
<evidence type="ECO:0000259" key="4">
    <source>
        <dbReference type="PROSITE" id="PS50835"/>
    </source>
</evidence>
<sequence length="223" mass="25783">MIAAGETIRTTGKEFTRSTLLKSKLQTLHCNLAYNQQGKLIWFTNARIRVLQERNTLTPFSTYLPRGDVIILLEWRRSDLKSDTYVFFFRNQRPYENYQHKFFKGRVELRDPTMKDGDVSVILKNVSTSDTGTYECEITVRNTEGVVTETKHSVNLTVTTSGETQSSVLLVPVPSSEYLRGFQKEKVGVGAIVNKEVQRSFKDMIVSHYLKINMFKKLRRRTK</sequence>
<dbReference type="Gene3D" id="2.60.40.10">
    <property type="entry name" value="Immunoglobulins"/>
    <property type="match status" value="1"/>
</dbReference>
<dbReference type="Bgee" id="ENSNBRG00000023230">
    <property type="expression patterns" value="Expressed in blood and 8 other cell types or tissues"/>
</dbReference>
<evidence type="ECO:0000256" key="1">
    <source>
        <dbReference type="ARBA" id="ARBA00004370"/>
    </source>
</evidence>
<evidence type="ECO:0000313" key="5">
    <source>
        <dbReference type="Ensembl" id="ENSNBRP00000030534.1"/>
    </source>
</evidence>